<dbReference type="InterPro" id="IPR036390">
    <property type="entry name" value="WH_DNA-bd_sf"/>
</dbReference>
<proteinExistence type="inferred from homology"/>
<evidence type="ECO:0000256" key="4">
    <source>
        <dbReference type="ARBA" id="ARBA00023163"/>
    </source>
</evidence>
<dbReference type="Proteomes" id="UP000621510">
    <property type="component" value="Unassembled WGS sequence"/>
</dbReference>
<gene>
    <name evidence="7" type="ORF">JK364_49255</name>
</gene>
<evidence type="ECO:0000256" key="3">
    <source>
        <dbReference type="ARBA" id="ARBA00023125"/>
    </source>
</evidence>
<dbReference type="Pfam" id="PF03466">
    <property type="entry name" value="LysR_substrate"/>
    <property type="match status" value="1"/>
</dbReference>
<dbReference type="CDD" id="cd08414">
    <property type="entry name" value="PBP2_LTTR_aromatics_like"/>
    <property type="match status" value="1"/>
</dbReference>
<organism evidence="7 8">
    <name type="scientific">Streptomyces endocoffeicus</name>
    <dbReference type="NCBI Taxonomy" id="2898945"/>
    <lineage>
        <taxon>Bacteria</taxon>
        <taxon>Bacillati</taxon>
        <taxon>Actinomycetota</taxon>
        <taxon>Actinomycetes</taxon>
        <taxon>Kitasatosporales</taxon>
        <taxon>Streptomycetaceae</taxon>
        <taxon>Streptomyces</taxon>
    </lineage>
</organism>
<dbReference type="SUPFAM" id="SSF46785">
    <property type="entry name" value="Winged helix' DNA-binding domain"/>
    <property type="match status" value="1"/>
</dbReference>
<evidence type="ECO:0000256" key="2">
    <source>
        <dbReference type="ARBA" id="ARBA00023015"/>
    </source>
</evidence>
<sequence>MSDPTFQQLRVFLVVAEELHFGRAADRLRMAQPPVSRHIKALEKTLGTRLLERGNRGVSLTPAGVLMRREAQNLLRRWESAATMVADLSGGRHQRIVLGAIESMAVSSLPAVVRTMRARHPEIVWELSEGHTEGLVEGFSTVRFDAVIVRGAITAERHCAVLIHEDELVVALPTGHRLTGDVIDLADLANDDFIVYSRQPTSTLLNIMLSACQSAGFVPKIRHEALGTELILGLVAAGDGLALVSKVVAGSGLPGVRFARLSGRPAVSKVMLAWHAHVPAPVMNEFADLLRQAAAATSLPPAASATIRRSTEGRARPTEPATLRRRQTPARRAAAQVAAASLSRPSVAAAALTGSPFQAGLVGFAPTLPFLVPAGRRPVRRRPHPPSSGPHRQRRPADHLGGAVPLA</sequence>
<evidence type="ECO:0000313" key="7">
    <source>
        <dbReference type="EMBL" id="MBL1120228.1"/>
    </source>
</evidence>
<dbReference type="InterPro" id="IPR005119">
    <property type="entry name" value="LysR_subst-bd"/>
</dbReference>
<keyword evidence="2" id="KW-0805">Transcription regulation</keyword>
<keyword evidence="8" id="KW-1185">Reference proteome</keyword>
<feature type="region of interest" description="Disordered" evidence="5">
    <location>
        <begin position="300"/>
        <end position="330"/>
    </location>
</feature>
<dbReference type="PRINTS" id="PR00039">
    <property type="entry name" value="HTHLYSR"/>
</dbReference>
<comment type="caution">
    <text evidence="7">The sequence shown here is derived from an EMBL/GenBank/DDBJ whole genome shotgun (WGS) entry which is preliminary data.</text>
</comment>
<reference evidence="7 8" key="1">
    <citation type="submission" date="2021-01" db="EMBL/GenBank/DDBJ databases">
        <title>WGS of actinomycetes isolated from Thailand.</title>
        <authorList>
            <person name="Thawai C."/>
        </authorList>
    </citation>
    <scope>NUCLEOTIDE SEQUENCE [LARGE SCALE GENOMIC DNA]</scope>
    <source>
        <strain evidence="7 8">CA3R110</strain>
    </source>
</reference>
<dbReference type="PANTHER" id="PTHR30346">
    <property type="entry name" value="TRANSCRIPTIONAL DUAL REGULATOR HCAR-RELATED"/>
    <property type="match status" value="1"/>
</dbReference>
<dbReference type="PROSITE" id="PS50931">
    <property type="entry name" value="HTH_LYSR"/>
    <property type="match status" value="1"/>
</dbReference>
<dbReference type="Gene3D" id="3.40.190.10">
    <property type="entry name" value="Periplasmic binding protein-like II"/>
    <property type="match status" value="2"/>
</dbReference>
<evidence type="ECO:0000256" key="1">
    <source>
        <dbReference type="ARBA" id="ARBA00009437"/>
    </source>
</evidence>
<dbReference type="RefSeq" id="WP_201858000.1">
    <property type="nucleotide sequence ID" value="NZ_JAERRG010000046.1"/>
</dbReference>
<accession>A0ABS1Q6D0</accession>
<dbReference type="Gene3D" id="1.10.10.10">
    <property type="entry name" value="Winged helix-like DNA-binding domain superfamily/Winged helix DNA-binding domain"/>
    <property type="match status" value="1"/>
</dbReference>
<protein>
    <submittedName>
        <fullName evidence="7">LysR family transcriptional regulator</fullName>
    </submittedName>
</protein>
<feature type="domain" description="HTH lysR-type" evidence="6">
    <location>
        <begin position="4"/>
        <end position="61"/>
    </location>
</feature>
<evidence type="ECO:0000313" key="8">
    <source>
        <dbReference type="Proteomes" id="UP000621510"/>
    </source>
</evidence>
<name>A0ABS1Q6D0_9ACTN</name>
<keyword evidence="4" id="KW-0804">Transcription</keyword>
<evidence type="ECO:0000259" key="6">
    <source>
        <dbReference type="PROSITE" id="PS50931"/>
    </source>
</evidence>
<evidence type="ECO:0000256" key="5">
    <source>
        <dbReference type="SAM" id="MobiDB-lite"/>
    </source>
</evidence>
<comment type="similarity">
    <text evidence="1">Belongs to the LysR transcriptional regulatory family.</text>
</comment>
<dbReference type="InterPro" id="IPR036388">
    <property type="entry name" value="WH-like_DNA-bd_sf"/>
</dbReference>
<dbReference type="SUPFAM" id="SSF53850">
    <property type="entry name" value="Periplasmic binding protein-like II"/>
    <property type="match status" value="1"/>
</dbReference>
<dbReference type="InterPro" id="IPR000847">
    <property type="entry name" value="LysR_HTH_N"/>
</dbReference>
<dbReference type="PANTHER" id="PTHR30346:SF28">
    <property type="entry name" value="HTH-TYPE TRANSCRIPTIONAL REGULATOR CYNR"/>
    <property type="match status" value="1"/>
</dbReference>
<keyword evidence="3" id="KW-0238">DNA-binding</keyword>
<feature type="region of interest" description="Disordered" evidence="5">
    <location>
        <begin position="375"/>
        <end position="407"/>
    </location>
</feature>
<dbReference type="Pfam" id="PF00126">
    <property type="entry name" value="HTH_1"/>
    <property type="match status" value="1"/>
</dbReference>
<dbReference type="EMBL" id="JAERRG010000046">
    <property type="protein sequence ID" value="MBL1120228.1"/>
    <property type="molecule type" value="Genomic_DNA"/>
</dbReference>